<evidence type="ECO:0000256" key="1">
    <source>
        <dbReference type="SAM" id="MobiDB-lite"/>
    </source>
</evidence>
<comment type="caution">
    <text evidence="2">The sequence shown here is derived from an EMBL/GenBank/DDBJ whole genome shotgun (WGS) entry which is preliminary data.</text>
</comment>
<dbReference type="AlphaFoldDB" id="A0AAW1JWP0"/>
<dbReference type="EMBL" id="JASPKY010000322">
    <property type="protein sequence ID" value="KAK9708749.1"/>
    <property type="molecule type" value="Genomic_DNA"/>
</dbReference>
<gene>
    <name evidence="2" type="ORF">QE152_g27037</name>
</gene>
<feature type="compositionally biased region" description="Polar residues" evidence="1">
    <location>
        <begin position="10"/>
        <end position="21"/>
    </location>
</feature>
<dbReference type="Proteomes" id="UP001458880">
    <property type="component" value="Unassembled WGS sequence"/>
</dbReference>
<evidence type="ECO:0000313" key="3">
    <source>
        <dbReference type="Proteomes" id="UP001458880"/>
    </source>
</evidence>
<organism evidence="2 3">
    <name type="scientific">Popillia japonica</name>
    <name type="common">Japanese beetle</name>
    <dbReference type="NCBI Taxonomy" id="7064"/>
    <lineage>
        <taxon>Eukaryota</taxon>
        <taxon>Metazoa</taxon>
        <taxon>Ecdysozoa</taxon>
        <taxon>Arthropoda</taxon>
        <taxon>Hexapoda</taxon>
        <taxon>Insecta</taxon>
        <taxon>Pterygota</taxon>
        <taxon>Neoptera</taxon>
        <taxon>Endopterygota</taxon>
        <taxon>Coleoptera</taxon>
        <taxon>Polyphaga</taxon>
        <taxon>Scarabaeiformia</taxon>
        <taxon>Scarabaeidae</taxon>
        <taxon>Rutelinae</taxon>
        <taxon>Popillia</taxon>
    </lineage>
</organism>
<reference evidence="2 3" key="1">
    <citation type="journal article" date="2024" name="BMC Genomics">
        <title>De novo assembly and annotation of Popillia japonica's genome with initial clues to its potential as an invasive pest.</title>
        <authorList>
            <person name="Cucini C."/>
            <person name="Boschi S."/>
            <person name="Funari R."/>
            <person name="Cardaioli E."/>
            <person name="Iannotti N."/>
            <person name="Marturano G."/>
            <person name="Paoli F."/>
            <person name="Bruttini M."/>
            <person name="Carapelli A."/>
            <person name="Frati F."/>
            <person name="Nardi F."/>
        </authorList>
    </citation>
    <scope>NUCLEOTIDE SEQUENCE [LARGE SCALE GENOMIC DNA]</scope>
    <source>
        <strain evidence="2">DMR45628</strain>
    </source>
</reference>
<protein>
    <submittedName>
        <fullName evidence="2">Uncharacterized protein</fullName>
    </submittedName>
</protein>
<keyword evidence="3" id="KW-1185">Reference proteome</keyword>
<name>A0AAW1JWP0_POPJA</name>
<proteinExistence type="predicted"/>
<sequence length="205" mass="23085">MTSDVLINLMNTAETPENNDNVAKEATEVELPQLDIHKAKTSYSMKRTAPTSPDLDSISIVSEEPDVLADDQSKVSVAPLKQQEFVKPRVSKKLKSDTLIGNSDQFHEFQSTFLSENIKISYEKFCTFLNETKGKQNIVEIAKKHEIELGYLFTVLIECVGKVKTNNLKSRLKRLIKKVKNACSELQYDTDSSTQDSYLTDVSES</sequence>
<accession>A0AAW1JWP0</accession>
<evidence type="ECO:0000313" key="2">
    <source>
        <dbReference type="EMBL" id="KAK9708749.1"/>
    </source>
</evidence>
<feature type="region of interest" description="Disordered" evidence="1">
    <location>
        <begin position="10"/>
        <end position="29"/>
    </location>
</feature>